<sequence length="113" mass="13015">MSGWTVVVEFRMNEIYWLNTRQRKRKGDIQIPTDRSDFEVPVERWQPVEQETQHYLTSLSHLGIQDGSVRGELLAVSTACLPPQSEITHCCRTNQTQLICSLSSTFSSFGRRI</sequence>
<proteinExistence type="predicted"/>
<dbReference type="Proteomes" id="UP000823561">
    <property type="component" value="Chromosome 23"/>
</dbReference>
<organism evidence="1 2">
    <name type="scientific">Alosa alosa</name>
    <name type="common">allis shad</name>
    <dbReference type="NCBI Taxonomy" id="278164"/>
    <lineage>
        <taxon>Eukaryota</taxon>
        <taxon>Metazoa</taxon>
        <taxon>Chordata</taxon>
        <taxon>Craniata</taxon>
        <taxon>Vertebrata</taxon>
        <taxon>Euteleostomi</taxon>
        <taxon>Actinopterygii</taxon>
        <taxon>Neopterygii</taxon>
        <taxon>Teleostei</taxon>
        <taxon>Clupei</taxon>
        <taxon>Clupeiformes</taxon>
        <taxon>Clupeoidei</taxon>
        <taxon>Clupeidae</taxon>
        <taxon>Alosa</taxon>
    </lineage>
</organism>
<reference evidence="1" key="1">
    <citation type="submission" date="2020-10" db="EMBL/GenBank/DDBJ databases">
        <title>Chromosome-scale genome assembly of the Allis shad, Alosa alosa.</title>
        <authorList>
            <person name="Margot Z."/>
            <person name="Christophe K."/>
            <person name="Cabau C."/>
            <person name="Louis A."/>
            <person name="Berthelot C."/>
            <person name="Parey E."/>
            <person name="Roest Crollius H."/>
            <person name="Montfort J."/>
            <person name="Robinson-Rechavi M."/>
            <person name="Bucao C."/>
            <person name="Bouchez O."/>
            <person name="Gislard M."/>
            <person name="Lluch J."/>
            <person name="Milhes M."/>
            <person name="Lampietro C."/>
            <person name="Lopez Roques C."/>
            <person name="Donnadieu C."/>
            <person name="Braasch I."/>
            <person name="Desvignes T."/>
            <person name="Postlethwait J."/>
            <person name="Bobe J."/>
            <person name="Guiguen Y."/>
        </authorList>
    </citation>
    <scope>NUCLEOTIDE SEQUENCE</scope>
    <source>
        <strain evidence="1">M-15738</strain>
        <tissue evidence="1">Blood</tissue>
    </source>
</reference>
<gene>
    <name evidence="1" type="ORF">AALO_G00285460</name>
</gene>
<name>A0AAV6FFG7_9TELE</name>
<dbReference type="EMBL" id="JADWDJ010000023">
    <property type="protein sequence ID" value="KAG5261544.1"/>
    <property type="molecule type" value="Genomic_DNA"/>
</dbReference>
<comment type="caution">
    <text evidence="1">The sequence shown here is derived from an EMBL/GenBank/DDBJ whole genome shotgun (WGS) entry which is preliminary data.</text>
</comment>
<evidence type="ECO:0000313" key="2">
    <source>
        <dbReference type="Proteomes" id="UP000823561"/>
    </source>
</evidence>
<keyword evidence="2" id="KW-1185">Reference proteome</keyword>
<protein>
    <submittedName>
        <fullName evidence="1">Uncharacterized protein</fullName>
    </submittedName>
</protein>
<dbReference type="AlphaFoldDB" id="A0AAV6FFG7"/>
<evidence type="ECO:0000313" key="1">
    <source>
        <dbReference type="EMBL" id="KAG5261544.1"/>
    </source>
</evidence>
<accession>A0AAV6FFG7</accession>